<dbReference type="EMBL" id="MHOS01000049">
    <property type="protein sequence ID" value="OGZ66952.1"/>
    <property type="molecule type" value="Genomic_DNA"/>
</dbReference>
<evidence type="ECO:0000256" key="1">
    <source>
        <dbReference type="ARBA" id="ARBA00004651"/>
    </source>
</evidence>
<keyword evidence="7 10" id="KW-0472">Membrane</keyword>
<evidence type="ECO:0000256" key="2">
    <source>
        <dbReference type="ARBA" id="ARBA00022448"/>
    </source>
</evidence>
<evidence type="ECO:0000256" key="3">
    <source>
        <dbReference type="ARBA" id="ARBA00022475"/>
    </source>
</evidence>
<keyword evidence="8" id="KW-0143">Chaperone</keyword>
<dbReference type="GO" id="GO:0015031">
    <property type="term" value="P:protein transport"/>
    <property type="evidence" value="ECO:0007669"/>
    <property type="project" value="UniProtKB-KW"/>
</dbReference>
<keyword evidence="5" id="KW-0653">Protein transport</keyword>
<evidence type="ECO:0000256" key="9">
    <source>
        <dbReference type="RuleBase" id="RU003945"/>
    </source>
</evidence>
<dbReference type="InterPro" id="IPR047196">
    <property type="entry name" value="YidC_ALB_C"/>
</dbReference>
<feature type="transmembrane region" description="Helical" evidence="10">
    <location>
        <begin position="156"/>
        <end position="174"/>
    </location>
</feature>
<organism evidence="12 13">
    <name type="scientific">Candidatus Staskawiczbacteria bacterium RIFCSPHIGHO2_02_FULL_34_9</name>
    <dbReference type="NCBI Taxonomy" id="1802206"/>
    <lineage>
        <taxon>Bacteria</taxon>
        <taxon>Candidatus Staskawicziibacteriota</taxon>
    </lineage>
</organism>
<evidence type="ECO:0000256" key="8">
    <source>
        <dbReference type="ARBA" id="ARBA00023186"/>
    </source>
</evidence>
<gene>
    <name evidence="12" type="ORF">A3D35_01600</name>
</gene>
<dbReference type="NCBIfam" id="TIGR03592">
    <property type="entry name" value="yidC_oxa1_cterm"/>
    <property type="match status" value="1"/>
</dbReference>
<dbReference type="GO" id="GO:0032977">
    <property type="term" value="F:membrane insertase activity"/>
    <property type="evidence" value="ECO:0007669"/>
    <property type="project" value="InterPro"/>
</dbReference>
<dbReference type="InterPro" id="IPR028055">
    <property type="entry name" value="YidC/Oxa/ALB_C"/>
</dbReference>
<evidence type="ECO:0000313" key="12">
    <source>
        <dbReference type="EMBL" id="OGZ66952.1"/>
    </source>
</evidence>
<dbReference type="Pfam" id="PF02096">
    <property type="entry name" value="60KD_IMP"/>
    <property type="match status" value="1"/>
</dbReference>
<keyword evidence="4 9" id="KW-0812">Transmembrane</keyword>
<keyword evidence="3" id="KW-1003">Cell membrane</keyword>
<comment type="subcellular location">
    <subcellularLocation>
        <location evidence="1">Cell membrane</location>
        <topology evidence="1">Multi-pass membrane protein</topology>
    </subcellularLocation>
    <subcellularLocation>
        <location evidence="9">Membrane</location>
        <topology evidence="9">Multi-pass membrane protein</topology>
    </subcellularLocation>
</comment>
<evidence type="ECO:0000256" key="10">
    <source>
        <dbReference type="SAM" id="Phobius"/>
    </source>
</evidence>
<feature type="domain" description="Membrane insertase YidC/Oxa/ALB C-terminal" evidence="11">
    <location>
        <begin position="33"/>
        <end position="234"/>
    </location>
</feature>
<dbReference type="CDD" id="cd20070">
    <property type="entry name" value="5TM_YidC_Alb3"/>
    <property type="match status" value="1"/>
</dbReference>
<protein>
    <recommendedName>
        <fullName evidence="11">Membrane insertase YidC/Oxa/ALB C-terminal domain-containing protein</fullName>
    </recommendedName>
</protein>
<evidence type="ECO:0000256" key="4">
    <source>
        <dbReference type="ARBA" id="ARBA00022692"/>
    </source>
</evidence>
<evidence type="ECO:0000259" key="11">
    <source>
        <dbReference type="Pfam" id="PF02096"/>
    </source>
</evidence>
<dbReference type="STRING" id="1802206.A3D35_01600"/>
<feature type="transmembrane region" description="Helical" evidence="10">
    <location>
        <begin position="34"/>
        <end position="56"/>
    </location>
</feature>
<dbReference type="GO" id="GO:0051205">
    <property type="term" value="P:protein insertion into membrane"/>
    <property type="evidence" value="ECO:0007669"/>
    <property type="project" value="TreeGrafter"/>
</dbReference>
<evidence type="ECO:0000256" key="5">
    <source>
        <dbReference type="ARBA" id="ARBA00022927"/>
    </source>
</evidence>
<sequence>MFEFLVNIFDVFLYRPIFNFLVLVYDYFPLQDFGLSIIIVTVVIRAILYLPSVKALRSQVAMQKLQPQISEIQKKYKNDKEKQAQETLELYKKEKINPFSGLFLILIQLPILIALYRVFGYGLDPKELLNLYSFIPNPEHINPMFFKLVDLSNPNIIFAVLAGLTQFFQTKMLLPKINKDQKKNNDVSSMVQKQMVYLFPFITIAILFKLPSALGLYWTVSGIFSIAQQYIIMKKVK</sequence>
<name>A0A1G2HWP7_9BACT</name>
<dbReference type="PANTHER" id="PTHR12428:SF65">
    <property type="entry name" value="CYTOCHROME C OXIDASE ASSEMBLY PROTEIN COX18, MITOCHONDRIAL"/>
    <property type="match status" value="1"/>
</dbReference>
<comment type="similarity">
    <text evidence="9">Belongs to the OXA1/ALB3/YidC family.</text>
</comment>
<feature type="transmembrane region" description="Helical" evidence="10">
    <location>
        <begin position="99"/>
        <end position="119"/>
    </location>
</feature>
<dbReference type="AlphaFoldDB" id="A0A1G2HWP7"/>
<evidence type="ECO:0000313" key="13">
    <source>
        <dbReference type="Proteomes" id="UP000176421"/>
    </source>
</evidence>
<comment type="caution">
    <text evidence="12">The sequence shown here is derived from an EMBL/GenBank/DDBJ whole genome shotgun (WGS) entry which is preliminary data.</text>
</comment>
<dbReference type="PANTHER" id="PTHR12428">
    <property type="entry name" value="OXA1"/>
    <property type="match status" value="1"/>
</dbReference>
<dbReference type="InterPro" id="IPR001708">
    <property type="entry name" value="YidC/ALB3/OXA1/COX18"/>
</dbReference>
<evidence type="ECO:0000256" key="7">
    <source>
        <dbReference type="ARBA" id="ARBA00023136"/>
    </source>
</evidence>
<proteinExistence type="inferred from homology"/>
<evidence type="ECO:0000256" key="6">
    <source>
        <dbReference type="ARBA" id="ARBA00022989"/>
    </source>
</evidence>
<keyword evidence="6 10" id="KW-1133">Transmembrane helix</keyword>
<dbReference type="Proteomes" id="UP000176421">
    <property type="component" value="Unassembled WGS sequence"/>
</dbReference>
<accession>A0A1G2HWP7</accession>
<dbReference type="GO" id="GO:0005886">
    <property type="term" value="C:plasma membrane"/>
    <property type="evidence" value="ECO:0007669"/>
    <property type="project" value="UniProtKB-SubCell"/>
</dbReference>
<keyword evidence="2" id="KW-0813">Transport</keyword>
<reference evidence="12 13" key="1">
    <citation type="journal article" date="2016" name="Nat. Commun.">
        <title>Thousands of microbial genomes shed light on interconnected biogeochemical processes in an aquifer system.</title>
        <authorList>
            <person name="Anantharaman K."/>
            <person name="Brown C.T."/>
            <person name="Hug L.A."/>
            <person name="Sharon I."/>
            <person name="Castelle C.J."/>
            <person name="Probst A.J."/>
            <person name="Thomas B.C."/>
            <person name="Singh A."/>
            <person name="Wilkins M.J."/>
            <person name="Karaoz U."/>
            <person name="Brodie E.L."/>
            <person name="Williams K.H."/>
            <person name="Hubbard S.S."/>
            <person name="Banfield J.F."/>
        </authorList>
    </citation>
    <scope>NUCLEOTIDE SEQUENCE [LARGE SCALE GENOMIC DNA]</scope>
</reference>
<feature type="transmembrane region" description="Helical" evidence="10">
    <location>
        <begin position="195"/>
        <end position="210"/>
    </location>
</feature>